<dbReference type="Pfam" id="PF18922">
    <property type="entry name" value="DUF5672"/>
    <property type="match status" value="1"/>
</dbReference>
<gene>
    <name evidence="2" type="ORF">MTP16_11940</name>
</gene>
<proteinExistence type="predicted"/>
<dbReference type="RefSeq" id="WP_243508745.1">
    <property type="nucleotide sequence ID" value="NZ_CP094534.1"/>
</dbReference>
<name>A0ABY4B2B4_9BACT</name>
<feature type="domain" description="DUF5672" evidence="1">
    <location>
        <begin position="60"/>
        <end position="257"/>
    </location>
</feature>
<protein>
    <recommendedName>
        <fullName evidence="1">DUF5672 domain-containing protein</fullName>
    </recommendedName>
</protein>
<evidence type="ECO:0000313" key="2">
    <source>
        <dbReference type="EMBL" id="UOE31846.1"/>
    </source>
</evidence>
<organism evidence="2 3">
    <name type="scientific">Hymenobacter monticola</name>
    <dbReference type="NCBI Taxonomy" id="1705399"/>
    <lineage>
        <taxon>Bacteria</taxon>
        <taxon>Pseudomonadati</taxon>
        <taxon>Bacteroidota</taxon>
        <taxon>Cytophagia</taxon>
        <taxon>Cytophagales</taxon>
        <taxon>Hymenobacteraceae</taxon>
        <taxon>Hymenobacter</taxon>
    </lineage>
</organism>
<reference evidence="2 3" key="1">
    <citation type="submission" date="2022-03" db="EMBL/GenBank/DDBJ databases">
        <title>Hymenobactersp. isolated from the air.</title>
        <authorList>
            <person name="Won M."/>
            <person name="Kwon S.-W."/>
        </authorList>
    </citation>
    <scope>NUCLEOTIDE SEQUENCE [LARGE SCALE GENOMIC DNA]</scope>
    <source>
        <strain evidence="2 3">KACC 22596</strain>
    </source>
</reference>
<dbReference type="InterPro" id="IPR043729">
    <property type="entry name" value="DUF5672"/>
</dbReference>
<accession>A0ABY4B2B4</accession>
<evidence type="ECO:0000259" key="1">
    <source>
        <dbReference type="Pfam" id="PF18922"/>
    </source>
</evidence>
<keyword evidence="3" id="KW-1185">Reference proteome</keyword>
<dbReference type="EMBL" id="CP094534">
    <property type="protein sequence ID" value="UOE31846.1"/>
    <property type="molecule type" value="Genomic_DNA"/>
</dbReference>
<dbReference type="Proteomes" id="UP000831390">
    <property type="component" value="Chromosome"/>
</dbReference>
<sequence>MNQPVAIVVPAYKRFADLTESERISWRQFTDVYRAYPFVLVCPDSLDVNGYTNSALAHPVQLERFADSYFTGTASYNKLMLSLDFFQRFADYEYMLLCQLDVFVFRDDLPEWCAKGYSYVGPPWFAGFEPPLAEARLWAVGNGGYSLRKVADCLRVLHTRQAIFSWSTLLRECFSPGLKKGLLQLPAFLRRGLLANQTHHTRNDYPAQEDVFWSIICADRFAWYTVPTPTEALMFGFDYHPTLMLELNGGRLPMGFHAWDRHRNEFWTKLFAERGYNLR</sequence>
<evidence type="ECO:0000313" key="3">
    <source>
        <dbReference type="Proteomes" id="UP000831390"/>
    </source>
</evidence>